<dbReference type="RefSeq" id="WP_377816590.1">
    <property type="nucleotide sequence ID" value="NZ_JBHSLU010000017.1"/>
</dbReference>
<gene>
    <name evidence="1" type="ORF">ACFPN9_09270</name>
</gene>
<sequence>MIVVHPGSCCGSANLNLGRYDARAARDGLSSELARWNGHIAVIDGDLSDDLADYPIFNRGLTDALARNASAGFKSRRIDGDAAADFDQAAAAAALVADLGLSPQTNPIKLTGAWTHGEESDSGCVDDVYSTLAAAGFSVDILDSAFLLEG</sequence>
<dbReference type="EMBL" id="JBHSLU010000017">
    <property type="protein sequence ID" value="MFC5505448.1"/>
    <property type="molecule type" value="Genomic_DNA"/>
</dbReference>
<organism evidence="1 2">
    <name type="scientific">Bosea massiliensis</name>
    <dbReference type="NCBI Taxonomy" id="151419"/>
    <lineage>
        <taxon>Bacteria</taxon>
        <taxon>Pseudomonadati</taxon>
        <taxon>Pseudomonadota</taxon>
        <taxon>Alphaproteobacteria</taxon>
        <taxon>Hyphomicrobiales</taxon>
        <taxon>Boseaceae</taxon>
        <taxon>Bosea</taxon>
    </lineage>
</organism>
<comment type="caution">
    <text evidence="1">The sequence shown here is derived from an EMBL/GenBank/DDBJ whole genome shotgun (WGS) entry which is preliminary data.</text>
</comment>
<dbReference type="Proteomes" id="UP001596060">
    <property type="component" value="Unassembled WGS sequence"/>
</dbReference>
<evidence type="ECO:0000313" key="1">
    <source>
        <dbReference type="EMBL" id="MFC5505448.1"/>
    </source>
</evidence>
<keyword evidence="2" id="KW-1185">Reference proteome</keyword>
<reference evidence="2" key="1">
    <citation type="journal article" date="2019" name="Int. J. Syst. Evol. Microbiol.">
        <title>The Global Catalogue of Microorganisms (GCM) 10K type strain sequencing project: providing services to taxonomists for standard genome sequencing and annotation.</title>
        <authorList>
            <consortium name="The Broad Institute Genomics Platform"/>
            <consortium name="The Broad Institute Genome Sequencing Center for Infectious Disease"/>
            <person name="Wu L."/>
            <person name="Ma J."/>
        </authorList>
    </citation>
    <scope>NUCLEOTIDE SEQUENCE [LARGE SCALE GENOMIC DNA]</scope>
    <source>
        <strain evidence="2">CCUG 43117</strain>
    </source>
</reference>
<protein>
    <submittedName>
        <fullName evidence="1">Uncharacterized protein</fullName>
    </submittedName>
</protein>
<evidence type="ECO:0000313" key="2">
    <source>
        <dbReference type="Proteomes" id="UP001596060"/>
    </source>
</evidence>
<proteinExistence type="predicted"/>
<accession>A0ABW0P197</accession>
<name>A0ABW0P197_9HYPH</name>